<feature type="region of interest" description="Disordered" evidence="1">
    <location>
        <begin position="909"/>
        <end position="1070"/>
    </location>
</feature>
<feature type="region of interest" description="Disordered" evidence="1">
    <location>
        <begin position="167"/>
        <end position="203"/>
    </location>
</feature>
<dbReference type="Gene3D" id="3.10.350.10">
    <property type="entry name" value="LysM domain"/>
    <property type="match status" value="1"/>
</dbReference>
<feature type="compositionally biased region" description="Polar residues" evidence="1">
    <location>
        <begin position="741"/>
        <end position="767"/>
    </location>
</feature>
<dbReference type="PROSITE" id="PS51782">
    <property type="entry name" value="LYSM"/>
    <property type="match status" value="1"/>
</dbReference>
<dbReference type="KEGG" id="vg:26631227"/>
<dbReference type="SMART" id="SM00257">
    <property type="entry name" value="LysM"/>
    <property type="match status" value="1"/>
</dbReference>
<evidence type="ECO:0000313" key="4">
    <source>
        <dbReference type="EMBL" id="ALA48279.1"/>
    </source>
</evidence>
<sequence>MAFEVHTPLGLGTVTATETVRGRTSYKVAGRGFDKWFDETEISHTAAHSHFDGGPGGVDGNFPHPRDRSVYNPEIDQYSDDPYWDHVDDGHLGHDQEIWDPHETLHIRGNRHEAWAPLDTDNSVNLPYDPSPQYPALPGDTESTIQPIHEIDADERLSPADSITFEDRSDDESIIDGHSDNFAKSAAYGDPTTSEPGYSHGLEWDAPERSEYAHPDFKHFHDDQYEEEDPLQQAMAEEDGAPDWHPSDQYGDLNKPYPADTWRGSHPDLPGHMASSHEAAAFLIPLMGAGAGGAAAGAAGGAGLGGALAGGVARGVGMGVAQDMLGGGGDGQQEPGMVDQAIDTIQPGPGWGELQKGAALDRWLSGQDQGTGAAAGLGDRYIDVTAAVDPSDPISMFRHDPVAYISRTGHVHDEPVSEEMQHYGQLIEANPQIREAAWKDVRAKAMRLRREGRVHVKDVAPDRIYASVDGDHGTYEVMIAKGGAFGGLGGGHAISNWRCACEWGKWAFQRRMTYVGRLCSHGYAAYLTMQSEHMKGKPSQRRRSPYRKRADALQNGPQRLVPELAVNDLDDAHTFLDVTEDERKETGPDDIVSEKDIVHFSRLMAKCDAERLPYPRTLVAFLERYADDQSKEDWKIEDTGKAGPALEELRDWADTSQEDYLGNMEERVEDIRDAVDTAREHGVDASQLTAGVHFRTAAPKPEVTSDGSGGKIQQTRQFSRDPGTSISDWLGVGGTPGAAGTRSNGAGQSMNQSRDSGGVQDTDSTQAKPGGGGFDPNMNDRSNRPVSEGGGATNGTPAGWSAADAASPGSNNGPHGAAGSATNPTPGQPGNNTPAAPGAAPKNNLAGPAGTNTPSATPPGGGQIGQGEYQIQSGDTLSDIAQRAGYGGDYNSLAQQNNIADPDKIFAGDTINIGAPGGGATTPDVDLSAATPGGGADANNTASDFAGTSTSSATDATGTDNGTSTPADNAAAQTTTETNKTGRRRRQAAPSGSSATPAPSTTPDDEGLVDSMDNPAAPTGGTPASNTALSSPNNDLGDPSSAIDTGATTGGTPDATGAGTDASTPGGFDLSQFNDTISGIGDAVSTGVGIASDIAGGVGDVVSGIGSIFSSRQDYDDWHRYAYPEAGDHKPFAGSGPQEPLKFTPSTEYADKARRKMDDVTDLDYDHSKPVNPRQSSAGGGIQRAGRGARRTVEPVVVREQRPGGRVAAQQPHVPDDFDPLAPRTAASFGDPYDAPDVDQAAMRIAANTEGDIVAAFQRSAGAEAIMSSSGGGASQYDDFSSSPAVIAAMQRTAGRHYSPSEQAELIREGDRGGAGNLDALDLRGTHYEAEHSVGLW</sequence>
<name>A0A0K2FMQ8_9CAUD</name>
<gene>
    <name evidence="4" type="ORF">HYRO_88</name>
</gene>
<dbReference type="Pfam" id="PF01476">
    <property type="entry name" value="LysM"/>
    <property type="match status" value="1"/>
</dbReference>
<evidence type="ECO:0000259" key="3">
    <source>
        <dbReference type="PROSITE" id="PS51782"/>
    </source>
</evidence>
<protein>
    <submittedName>
        <fullName evidence="4">Uncharacterized protein</fullName>
    </submittedName>
</protein>
<accession>A0A0K2FMQ8</accession>
<evidence type="ECO:0000313" key="5">
    <source>
        <dbReference type="Proteomes" id="UP000201904"/>
    </source>
</evidence>
<dbReference type="InterPro" id="IPR018392">
    <property type="entry name" value="LysM"/>
</dbReference>
<feature type="domain" description="LysM" evidence="3">
    <location>
        <begin position="867"/>
        <end position="913"/>
    </location>
</feature>
<feature type="compositionally biased region" description="Low complexity" evidence="1">
    <location>
        <begin position="941"/>
        <end position="960"/>
    </location>
</feature>
<dbReference type="PROSITE" id="PS50966">
    <property type="entry name" value="ZF_SWIM"/>
    <property type="match status" value="1"/>
</dbReference>
<feature type="region of interest" description="Disordered" evidence="1">
    <location>
        <begin position="534"/>
        <end position="554"/>
    </location>
</feature>
<feature type="compositionally biased region" description="Low complexity" evidence="1">
    <location>
        <begin position="1040"/>
        <end position="1067"/>
    </location>
</feature>
<feature type="compositionally biased region" description="Polar residues" evidence="1">
    <location>
        <begin position="961"/>
        <end position="979"/>
    </location>
</feature>
<dbReference type="GeneID" id="26631227"/>
<feature type="domain" description="SWIM-type" evidence="2">
    <location>
        <begin position="475"/>
        <end position="530"/>
    </location>
</feature>
<dbReference type="InterPro" id="IPR036779">
    <property type="entry name" value="LysM_dom_sf"/>
</dbReference>
<organism evidence="4 5">
    <name type="scientific">Mycobacterium phage HyRo</name>
    <dbReference type="NCBI Taxonomy" id="1698710"/>
    <lineage>
        <taxon>Viruses</taxon>
        <taxon>Duplodnaviria</taxon>
        <taxon>Heunggongvirae</taxon>
        <taxon>Uroviricota</taxon>
        <taxon>Caudoviricetes</taxon>
        <taxon>Ceeclamvirinae</taxon>
        <taxon>Bixzunavirus</taxon>
        <taxon>Bixzunavirus hyro</taxon>
    </lineage>
</organism>
<dbReference type="RefSeq" id="YP_009204650.1">
    <property type="nucleotide sequence ID" value="NC_028869.1"/>
</dbReference>
<feature type="compositionally biased region" description="Low complexity" evidence="1">
    <location>
        <begin position="822"/>
        <end position="850"/>
    </location>
</feature>
<feature type="compositionally biased region" description="Basic residues" evidence="1">
    <location>
        <begin position="536"/>
        <end position="547"/>
    </location>
</feature>
<feature type="compositionally biased region" description="Polar residues" evidence="1">
    <location>
        <begin position="1022"/>
        <end position="1034"/>
    </location>
</feature>
<reference evidence="4 5" key="1">
    <citation type="submission" date="2015-07" db="EMBL/GenBank/DDBJ databases">
        <authorList>
            <person name="Rodel H."/>
            <person name="Hlope Z.R."/>
            <person name="Mbambo L.M."/>
            <person name="Mkhwanazi N.P."/>
            <person name="Mvuna L.D."/>
            <person name="Ncobeni N.P."/>
            <person name="Larsen M.H."/>
            <person name="Russell D.A."/>
            <person name="Bowman C.A."/>
            <person name="Pope W.H."/>
            <person name="Mavrich T.N."/>
            <person name="Guerrero C.A."/>
            <person name="Jacobs-Sera D."/>
            <person name="Hendrix R.W."/>
            <person name="Hatfull G.F."/>
        </authorList>
    </citation>
    <scope>NUCLEOTIDE SEQUENCE [LARGE SCALE GENOMIC DNA]</scope>
</reference>
<proteinExistence type="predicted"/>
<evidence type="ECO:0000256" key="1">
    <source>
        <dbReference type="SAM" id="MobiDB-lite"/>
    </source>
</evidence>
<feature type="region of interest" description="Disordered" evidence="1">
    <location>
        <begin position="690"/>
        <end position="869"/>
    </location>
</feature>
<dbReference type="InterPro" id="IPR007527">
    <property type="entry name" value="Znf_SWIM"/>
</dbReference>
<dbReference type="EMBL" id="KT281790">
    <property type="protein sequence ID" value="ALA48279.1"/>
    <property type="molecule type" value="Genomic_DNA"/>
</dbReference>
<feature type="compositionally biased region" description="Polar residues" evidence="1">
    <location>
        <begin position="711"/>
        <end position="727"/>
    </location>
</feature>
<feature type="compositionally biased region" description="Low complexity" evidence="1">
    <location>
        <begin position="988"/>
        <end position="1002"/>
    </location>
</feature>
<feature type="region of interest" description="Disordered" evidence="1">
    <location>
        <begin position="1163"/>
        <end position="1192"/>
    </location>
</feature>
<dbReference type="Proteomes" id="UP000201904">
    <property type="component" value="Segment"/>
</dbReference>
<dbReference type="SUPFAM" id="SSF54106">
    <property type="entry name" value="LysM domain"/>
    <property type="match status" value="1"/>
</dbReference>
<dbReference type="CDD" id="cd00118">
    <property type="entry name" value="LysM"/>
    <property type="match status" value="1"/>
</dbReference>
<dbReference type="GO" id="GO:0008270">
    <property type="term" value="F:zinc ion binding"/>
    <property type="evidence" value="ECO:0007669"/>
    <property type="project" value="InterPro"/>
</dbReference>
<evidence type="ECO:0000259" key="2">
    <source>
        <dbReference type="PROSITE" id="PS50966"/>
    </source>
</evidence>
<keyword evidence="5" id="KW-1185">Reference proteome</keyword>